<dbReference type="Gene3D" id="1.10.443.10">
    <property type="entry name" value="Intergrase catalytic core"/>
    <property type="match status" value="1"/>
</dbReference>
<gene>
    <name evidence="6" type="ORF">V4836_25980</name>
</gene>
<accession>A0AB35XFK5</accession>
<dbReference type="Gene3D" id="1.10.150.130">
    <property type="match status" value="1"/>
</dbReference>
<dbReference type="GO" id="GO:0006310">
    <property type="term" value="P:DNA recombination"/>
    <property type="evidence" value="ECO:0007669"/>
    <property type="project" value="UniProtKB-KW"/>
</dbReference>
<evidence type="ECO:0000256" key="2">
    <source>
        <dbReference type="ARBA" id="ARBA00022908"/>
    </source>
</evidence>
<sequence length="376" mass="42976">MRSDFDLAKAAENCSAETIAFLQTVIESPLDQLEDFSDSDPVFRKAFMLFTRLSLLVTRRRPELGVHCILIHVLPKIGDLPLSKITKVVVNRLTNPLIMEGKIVQGKRVFSIMKQFLAWCVFQGYLENSPVGDIPLNKVGGSNPKPRERTLTDAEIWVFWHVWDYFEVCEVTRWAARLTLAAARRPDEILRAKSAEFDLTNNIWNQGRRNKSNRDHRLPISPIMKLCIERLLAAGEGSEWLCPSNKKAGRPMSKVAISQSLRRILETPEMLAVEPFTPRDLRRTARSCLASLDVPSDVSRKVLNQSLEGIDRVYDRHDYIDQMQEALYKYSVFLFNIVESEGVEDLSHKYKGDRLDLSNSRLGLGVVNFRLRQVSS</sequence>
<evidence type="ECO:0000256" key="4">
    <source>
        <dbReference type="ARBA" id="ARBA00023172"/>
    </source>
</evidence>
<name>A0AB35XFK5_9ENTR</name>
<dbReference type="PANTHER" id="PTHR30629">
    <property type="entry name" value="PROPHAGE INTEGRASE"/>
    <property type="match status" value="1"/>
</dbReference>
<dbReference type="InterPro" id="IPR011010">
    <property type="entry name" value="DNA_brk_join_enz"/>
</dbReference>
<dbReference type="AlphaFoldDB" id="A0AB35XFK5"/>
<dbReference type="GO" id="GO:0003677">
    <property type="term" value="F:DNA binding"/>
    <property type="evidence" value="ECO:0007669"/>
    <property type="project" value="UniProtKB-KW"/>
</dbReference>
<evidence type="ECO:0000313" key="7">
    <source>
        <dbReference type="Proteomes" id="UP001331691"/>
    </source>
</evidence>
<dbReference type="Pfam" id="PF00589">
    <property type="entry name" value="Phage_integrase"/>
    <property type="match status" value="1"/>
</dbReference>
<keyword evidence="7" id="KW-1185">Reference proteome</keyword>
<evidence type="ECO:0000259" key="5">
    <source>
        <dbReference type="PROSITE" id="PS51898"/>
    </source>
</evidence>
<protein>
    <submittedName>
        <fullName evidence="6">Site-specific integrase</fullName>
    </submittedName>
</protein>
<dbReference type="InterPro" id="IPR013762">
    <property type="entry name" value="Integrase-like_cat_sf"/>
</dbReference>
<dbReference type="RefSeq" id="WP_063840560.1">
    <property type="nucleotide sequence ID" value="NZ_JAZKKV010000004.1"/>
</dbReference>
<keyword evidence="3" id="KW-0238">DNA-binding</keyword>
<dbReference type="PANTHER" id="PTHR30629:SF2">
    <property type="entry name" value="PROPHAGE INTEGRASE INTS-RELATED"/>
    <property type="match status" value="1"/>
</dbReference>
<reference evidence="6 7" key="1">
    <citation type="submission" date="2023-10" db="EMBL/GenBank/DDBJ databases">
        <title>Wastewater isolates of ESBL- and carbapenemase-producing Gram-negative bacteria from New Zealand.</title>
        <authorList>
            <person name="Straub C."/>
            <person name="Weaver L."/>
            <person name="Cornelius A."/>
            <person name="Mcgill E."/>
            <person name="Dyet K."/>
            <person name="White L."/>
            <person name="Pattis I."/>
        </authorList>
    </citation>
    <scope>NUCLEOTIDE SEQUENCE [LARGE SCALE GENOMIC DNA]</scope>
    <source>
        <strain evidence="6 7">ESBL09</strain>
    </source>
</reference>
<organism evidence="6 7">
    <name type="scientific">Kluyvera ascorbata</name>
    <dbReference type="NCBI Taxonomy" id="51288"/>
    <lineage>
        <taxon>Bacteria</taxon>
        <taxon>Pseudomonadati</taxon>
        <taxon>Pseudomonadota</taxon>
        <taxon>Gammaproteobacteria</taxon>
        <taxon>Enterobacterales</taxon>
        <taxon>Enterobacteriaceae</taxon>
        <taxon>Kluyvera</taxon>
    </lineage>
</organism>
<dbReference type="CDD" id="cd00801">
    <property type="entry name" value="INT_P4_C"/>
    <property type="match status" value="1"/>
</dbReference>
<dbReference type="GO" id="GO:0015074">
    <property type="term" value="P:DNA integration"/>
    <property type="evidence" value="ECO:0007669"/>
    <property type="project" value="UniProtKB-KW"/>
</dbReference>
<comment type="similarity">
    <text evidence="1">Belongs to the 'phage' integrase family.</text>
</comment>
<dbReference type="PROSITE" id="PS51898">
    <property type="entry name" value="TYR_RECOMBINASE"/>
    <property type="match status" value="1"/>
</dbReference>
<dbReference type="Proteomes" id="UP001331691">
    <property type="component" value="Unassembled WGS sequence"/>
</dbReference>
<evidence type="ECO:0000256" key="3">
    <source>
        <dbReference type="ARBA" id="ARBA00023125"/>
    </source>
</evidence>
<evidence type="ECO:0000313" key="6">
    <source>
        <dbReference type="EMBL" id="MEE9657506.1"/>
    </source>
</evidence>
<proteinExistence type="inferred from homology"/>
<evidence type="ECO:0000256" key="1">
    <source>
        <dbReference type="ARBA" id="ARBA00008857"/>
    </source>
</evidence>
<keyword evidence="2" id="KW-0229">DNA integration</keyword>
<keyword evidence="4" id="KW-0233">DNA recombination</keyword>
<comment type="caution">
    <text evidence="6">The sequence shown here is derived from an EMBL/GenBank/DDBJ whole genome shotgun (WGS) entry which is preliminary data.</text>
</comment>
<dbReference type="SUPFAM" id="SSF56349">
    <property type="entry name" value="DNA breaking-rejoining enzymes"/>
    <property type="match status" value="1"/>
</dbReference>
<feature type="domain" description="Tyr recombinase" evidence="5">
    <location>
        <begin position="146"/>
        <end position="329"/>
    </location>
</feature>
<dbReference type="InterPro" id="IPR002104">
    <property type="entry name" value="Integrase_catalytic"/>
</dbReference>
<dbReference type="InterPro" id="IPR010998">
    <property type="entry name" value="Integrase_recombinase_N"/>
</dbReference>
<dbReference type="InterPro" id="IPR050808">
    <property type="entry name" value="Phage_Integrase"/>
</dbReference>
<dbReference type="EMBL" id="JAZKKV010000004">
    <property type="protein sequence ID" value="MEE9657506.1"/>
    <property type="molecule type" value="Genomic_DNA"/>
</dbReference>